<evidence type="ECO:0000256" key="3">
    <source>
        <dbReference type="ARBA" id="ARBA00022679"/>
    </source>
</evidence>
<evidence type="ECO:0000313" key="8">
    <source>
        <dbReference type="EMBL" id="EPC74515.1"/>
    </source>
</evidence>
<dbReference type="Gene3D" id="3.90.120.10">
    <property type="entry name" value="DNA Methylase, subunit A, domain 2"/>
    <property type="match status" value="1"/>
</dbReference>
<evidence type="ECO:0000256" key="1">
    <source>
        <dbReference type="ARBA" id="ARBA00011975"/>
    </source>
</evidence>
<name>A0A8E0ISE8_LACPA</name>
<accession>A0A8E0ISE8</accession>
<evidence type="ECO:0000313" key="9">
    <source>
        <dbReference type="Proteomes" id="UP000014252"/>
    </source>
</evidence>
<dbReference type="InterPro" id="IPR029063">
    <property type="entry name" value="SAM-dependent_MTases_sf"/>
</dbReference>
<dbReference type="PANTHER" id="PTHR10629">
    <property type="entry name" value="CYTOSINE-SPECIFIC METHYLTRANSFERASE"/>
    <property type="match status" value="1"/>
</dbReference>
<keyword evidence="5" id="KW-0680">Restriction system</keyword>
<keyword evidence="4 6" id="KW-0949">S-adenosyl-L-methionine</keyword>
<evidence type="ECO:0000256" key="6">
    <source>
        <dbReference type="PROSITE-ProRule" id="PRU01016"/>
    </source>
</evidence>
<evidence type="ECO:0000256" key="4">
    <source>
        <dbReference type="ARBA" id="ARBA00022691"/>
    </source>
</evidence>
<dbReference type="NCBIfam" id="TIGR00675">
    <property type="entry name" value="dcm"/>
    <property type="match status" value="1"/>
</dbReference>
<sequence>MKVNAVDLFCGSGGLTRGLIDAGINVVAGIDIEPKCKFPYEYNNHVPFFERDIKHVSANEIDALYPTNTDIRLLAGCAPCQPFSSYSYRYKDQDHTRNKMDLLAYFGKLVVSIQPEIVSMENVPQLEKEPIFQDFVGTLSSNGYHVTYHVVYAPAYGVPQNRKRLVLFASKKMMIDIIPPLYSKENYPTVRQTIGNLPPIRSGETSPKDPMHRAVKLNETNLERIKASSPGGTWHDWKPSLILKAYKKKSGRSYTSIYGRMEWDKPAPTITTKYYGYGNGRFGHPDQDRAISYREGALLQTFPLNYVFFDANHPVSTKELGIMIGNAVPVQLAKAIGISILQNLEAKQ</sequence>
<keyword evidence="3 6" id="KW-0808">Transferase</keyword>
<protein>
    <recommendedName>
        <fullName evidence="1">DNA (cytosine-5-)-methyltransferase</fullName>
        <ecNumber evidence="1">2.1.1.37</ecNumber>
    </recommendedName>
</protein>
<reference evidence="8 9" key="1">
    <citation type="journal article" date="2013" name="PLoS ONE">
        <title>Lactobacillus paracasei comparative genomics: towards species pan-genome definition and exploitation of diversity.</title>
        <authorList>
            <person name="Smokvina T."/>
            <person name="Wels M."/>
            <person name="Polka J."/>
            <person name="Chervaux C."/>
            <person name="Brisse S."/>
            <person name="Boekhorst J."/>
            <person name="van Hylckama Vlieg J.E."/>
            <person name="Siezen R.J."/>
        </authorList>
    </citation>
    <scope>NUCLEOTIDE SEQUENCE [LARGE SCALE GENOMIC DNA]</scope>
    <source>
        <strain evidence="8 9">Lpp71</strain>
    </source>
</reference>
<dbReference type="AlphaFoldDB" id="A0A8E0ISE8"/>
<comment type="similarity">
    <text evidence="6 7">Belongs to the class I-like SAM-binding methyltransferase superfamily. C5-methyltransferase family.</text>
</comment>
<dbReference type="GO" id="GO:0003886">
    <property type="term" value="F:DNA (cytosine-5-)-methyltransferase activity"/>
    <property type="evidence" value="ECO:0007669"/>
    <property type="project" value="UniProtKB-EC"/>
</dbReference>
<feature type="active site" evidence="6">
    <location>
        <position position="80"/>
    </location>
</feature>
<dbReference type="GO" id="GO:0032259">
    <property type="term" value="P:methylation"/>
    <property type="evidence" value="ECO:0007669"/>
    <property type="project" value="UniProtKB-KW"/>
</dbReference>
<dbReference type="Pfam" id="PF00145">
    <property type="entry name" value="DNA_methylase"/>
    <property type="match status" value="1"/>
</dbReference>
<dbReference type="SUPFAM" id="SSF53335">
    <property type="entry name" value="S-adenosyl-L-methionine-dependent methyltransferases"/>
    <property type="match status" value="1"/>
</dbReference>
<dbReference type="Proteomes" id="UP000014252">
    <property type="component" value="Unassembled WGS sequence"/>
</dbReference>
<comment type="caution">
    <text evidence="8">The sequence shown here is derived from an EMBL/GenBank/DDBJ whole genome shotgun (WGS) entry which is preliminary data.</text>
</comment>
<evidence type="ECO:0000256" key="5">
    <source>
        <dbReference type="ARBA" id="ARBA00022747"/>
    </source>
</evidence>
<dbReference type="PROSITE" id="PS51679">
    <property type="entry name" value="SAM_MT_C5"/>
    <property type="match status" value="1"/>
</dbReference>
<dbReference type="GO" id="GO:0003677">
    <property type="term" value="F:DNA binding"/>
    <property type="evidence" value="ECO:0007669"/>
    <property type="project" value="TreeGrafter"/>
</dbReference>
<dbReference type="EMBL" id="ANKD01000366">
    <property type="protein sequence ID" value="EPC74515.1"/>
    <property type="molecule type" value="Genomic_DNA"/>
</dbReference>
<dbReference type="Gene3D" id="3.40.50.150">
    <property type="entry name" value="Vaccinia Virus protein VP39"/>
    <property type="match status" value="1"/>
</dbReference>
<dbReference type="InterPro" id="IPR050390">
    <property type="entry name" value="C5-Methyltransferase"/>
</dbReference>
<dbReference type="GO" id="GO:0044027">
    <property type="term" value="P:negative regulation of gene expression via chromosomal CpG island methylation"/>
    <property type="evidence" value="ECO:0007669"/>
    <property type="project" value="TreeGrafter"/>
</dbReference>
<keyword evidence="2 6" id="KW-0489">Methyltransferase</keyword>
<gene>
    <name evidence="8" type="ORF">Lpp71_07826</name>
</gene>
<dbReference type="EC" id="2.1.1.37" evidence="1"/>
<dbReference type="InterPro" id="IPR001525">
    <property type="entry name" value="C5_MeTfrase"/>
</dbReference>
<dbReference type="PANTHER" id="PTHR10629:SF52">
    <property type="entry name" value="DNA (CYTOSINE-5)-METHYLTRANSFERASE 1"/>
    <property type="match status" value="1"/>
</dbReference>
<organism evidence="8 9">
    <name type="scientific">Lacticaseibacillus paracasei subsp. paracasei Lpp71</name>
    <dbReference type="NCBI Taxonomy" id="1256207"/>
    <lineage>
        <taxon>Bacteria</taxon>
        <taxon>Bacillati</taxon>
        <taxon>Bacillota</taxon>
        <taxon>Bacilli</taxon>
        <taxon>Lactobacillales</taxon>
        <taxon>Lactobacillaceae</taxon>
        <taxon>Lacticaseibacillus</taxon>
    </lineage>
</organism>
<evidence type="ECO:0000256" key="2">
    <source>
        <dbReference type="ARBA" id="ARBA00022603"/>
    </source>
</evidence>
<dbReference type="PRINTS" id="PR00105">
    <property type="entry name" value="C5METTRFRASE"/>
</dbReference>
<evidence type="ECO:0000256" key="7">
    <source>
        <dbReference type="RuleBase" id="RU000416"/>
    </source>
</evidence>
<proteinExistence type="inferred from homology"/>
<dbReference type="GO" id="GO:0009307">
    <property type="term" value="P:DNA restriction-modification system"/>
    <property type="evidence" value="ECO:0007669"/>
    <property type="project" value="UniProtKB-KW"/>
</dbReference>